<sequence>MNRLQVVVIDLNKVTSAEDLHYLLKDALAFPDWYGCNWDAFWDAITGLVQMPLQLQISGWDAFSRRLPRDAELMQKCLANMQVEYPQLAADLLFE</sequence>
<proteinExistence type="inferred from homology"/>
<dbReference type="InterPro" id="IPR035905">
    <property type="entry name" value="Barstar-like_sf"/>
</dbReference>
<dbReference type="InterPro" id="IPR000468">
    <property type="entry name" value="Barstar"/>
</dbReference>
<organism evidence="3 4">
    <name type="scientific">Pseudomonas rubra</name>
    <dbReference type="NCBI Taxonomy" id="2942627"/>
    <lineage>
        <taxon>Bacteria</taxon>
        <taxon>Pseudomonadati</taxon>
        <taxon>Pseudomonadota</taxon>
        <taxon>Gammaproteobacteria</taxon>
        <taxon>Pseudomonadales</taxon>
        <taxon>Pseudomonadaceae</taxon>
        <taxon>Pseudomonas</taxon>
    </lineage>
</organism>
<reference evidence="3 4" key="1">
    <citation type="submission" date="2022-05" db="EMBL/GenBank/DDBJ databases">
        <title>Novel Pseudomonas spp. Isolated from a Rainbow Trout Aquaculture Facility.</title>
        <authorList>
            <person name="Testerman T."/>
            <person name="Graf J."/>
        </authorList>
    </citation>
    <scope>NUCLEOTIDE SEQUENCE [LARGE SCALE GENOMIC DNA]</scope>
    <source>
        <strain evidence="3 4">ID1025</strain>
    </source>
</reference>
<evidence type="ECO:0000256" key="1">
    <source>
        <dbReference type="ARBA" id="ARBA00006845"/>
    </source>
</evidence>
<dbReference type="CDD" id="cd05140">
    <property type="entry name" value="Barstar_AU1054-like"/>
    <property type="match status" value="1"/>
</dbReference>
<dbReference type="Gene3D" id="3.30.370.10">
    <property type="entry name" value="Barstar-like"/>
    <property type="match status" value="1"/>
</dbReference>
<feature type="domain" description="Barstar (barnase inhibitor)" evidence="2">
    <location>
        <begin position="5"/>
        <end position="85"/>
    </location>
</feature>
<dbReference type="Pfam" id="PF01337">
    <property type="entry name" value="Barstar"/>
    <property type="match status" value="1"/>
</dbReference>
<dbReference type="RefSeq" id="WP_273893774.1">
    <property type="nucleotide sequence ID" value="NZ_JAMDGP010000016.1"/>
</dbReference>
<dbReference type="EMBL" id="JAMDGZ010000032">
    <property type="protein sequence ID" value="MDD1015066.1"/>
    <property type="molecule type" value="Genomic_DNA"/>
</dbReference>
<name>A0ABT5PA54_9PSED</name>
<keyword evidence="4" id="KW-1185">Reference proteome</keyword>
<accession>A0ABT5PA54</accession>
<protein>
    <submittedName>
        <fullName evidence="3">Barstar family protein</fullName>
    </submittedName>
</protein>
<evidence type="ECO:0000313" key="3">
    <source>
        <dbReference type="EMBL" id="MDD1015066.1"/>
    </source>
</evidence>
<comment type="similarity">
    <text evidence="1">Belongs to the barstar family.</text>
</comment>
<dbReference type="Proteomes" id="UP001148184">
    <property type="component" value="Unassembled WGS sequence"/>
</dbReference>
<evidence type="ECO:0000259" key="2">
    <source>
        <dbReference type="Pfam" id="PF01337"/>
    </source>
</evidence>
<comment type="caution">
    <text evidence="3">The sequence shown here is derived from an EMBL/GenBank/DDBJ whole genome shotgun (WGS) entry which is preliminary data.</text>
</comment>
<evidence type="ECO:0000313" key="4">
    <source>
        <dbReference type="Proteomes" id="UP001148184"/>
    </source>
</evidence>
<dbReference type="SUPFAM" id="SSF52038">
    <property type="entry name" value="Barstar-related"/>
    <property type="match status" value="1"/>
</dbReference>
<gene>
    <name evidence="3" type="ORF">M5G17_15465</name>
</gene>